<comment type="caution">
    <text evidence="1">The sequence shown here is derived from an EMBL/GenBank/DDBJ whole genome shotgun (WGS) entry which is preliminary data.</text>
</comment>
<proteinExistence type="predicted"/>
<dbReference type="EMBL" id="CM023482">
    <property type="protein sequence ID" value="KAH6938094.1"/>
    <property type="molecule type" value="Genomic_DNA"/>
</dbReference>
<accession>A0ACB7SZL4</accession>
<dbReference type="Proteomes" id="UP000821845">
    <property type="component" value="Chromosome 2"/>
</dbReference>
<gene>
    <name evidence="1" type="ORF">HPB50_006722</name>
</gene>
<organism evidence="1 2">
    <name type="scientific">Hyalomma asiaticum</name>
    <name type="common">Tick</name>
    <dbReference type="NCBI Taxonomy" id="266040"/>
    <lineage>
        <taxon>Eukaryota</taxon>
        <taxon>Metazoa</taxon>
        <taxon>Ecdysozoa</taxon>
        <taxon>Arthropoda</taxon>
        <taxon>Chelicerata</taxon>
        <taxon>Arachnida</taxon>
        <taxon>Acari</taxon>
        <taxon>Parasitiformes</taxon>
        <taxon>Ixodida</taxon>
        <taxon>Ixodoidea</taxon>
        <taxon>Ixodidae</taxon>
        <taxon>Hyalomminae</taxon>
        <taxon>Hyalomma</taxon>
    </lineage>
</organism>
<reference evidence="1" key="1">
    <citation type="submission" date="2020-05" db="EMBL/GenBank/DDBJ databases">
        <title>Large-scale comparative analyses of tick genomes elucidate their genetic diversity and vector capacities.</title>
        <authorList>
            <person name="Jia N."/>
            <person name="Wang J."/>
            <person name="Shi W."/>
            <person name="Du L."/>
            <person name="Sun Y."/>
            <person name="Zhan W."/>
            <person name="Jiang J."/>
            <person name="Wang Q."/>
            <person name="Zhang B."/>
            <person name="Ji P."/>
            <person name="Sakyi L.B."/>
            <person name="Cui X."/>
            <person name="Yuan T."/>
            <person name="Jiang B."/>
            <person name="Yang W."/>
            <person name="Lam T.T.-Y."/>
            <person name="Chang Q."/>
            <person name="Ding S."/>
            <person name="Wang X."/>
            <person name="Zhu J."/>
            <person name="Ruan X."/>
            <person name="Zhao L."/>
            <person name="Wei J."/>
            <person name="Que T."/>
            <person name="Du C."/>
            <person name="Cheng J."/>
            <person name="Dai P."/>
            <person name="Han X."/>
            <person name="Huang E."/>
            <person name="Gao Y."/>
            <person name="Liu J."/>
            <person name="Shao H."/>
            <person name="Ye R."/>
            <person name="Li L."/>
            <person name="Wei W."/>
            <person name="Wang X."/>
            <person name="Wang C."/>
            <person name="Yang T."/>
            <person name="Huo Q."/>
            <person name="Li W."/>
            <person name="Guo W."/>
            <person name="Chen H."/>
            <person name="Zhou L."/>
            <person name="Ni X."/>
            <person name="Tian J."/>
            <person name="Zhou Y."/>
            <person name="Sheng Y."/>
            <person name="Liu T."/>
            <person name="Pan Y."/>
            <person name="Xia L."/>
            <person name="Li J."/>
            <person name="Zhao F."/>
            <person name="Cao W."/>
        </authorList>
    </citation>
    <scope>NUCLEOTIDE SEQUENCE</scope>
    <source>
        <strain evidence="1">Hyas-2018</strain>
    </source>
</reference>
<evidence type="ECO:0000313" key="1">
    <source>
        <dbReference type="EMBL" id="KAH6938094.1"/>
    </source>
</evidence>
<protein>
    <submittedName>
        <fullName evidence="1">Uncharacterized protein</fullName>
    </submittedName>
</protein>
<keyword evidence="2" id="KW-1185">Reference proteome</keyword>
<name>A0ACB7SZL4_HYAAI</name>
<evidence type="ECO:0000313" key="2">
    <source>
        <dbReference type="Proteomes" id="UP000821845"/>
    </source>
</evidence>
<sequence length="68" mass="7778">MTNRFLEAQNLPNLGKGPKSEHMKYYSGGKLDVPTKPQPKCMLCHRFGHMAPDCRTPPKEMLRYKLCG</sequence>